<dbReference type="Proteomes" id="UP000614460">
    <property type="component" value="Unassembled WGS sequence"/>
</dbReference>
<keyword evidence="2" id="KW-1185">Reference proteome</keyword>
<name>A0A8H9G167_9SPHI</name>
<dbReference type="EMBL" id="BMKM01000008">
    <property type="protein sequence ID" value="GGE28270.1"/>
    <property type="molecule type" value="Genomic_DNA"/>
</dbReference>
<evidence type="ECO:0000313" key="2">
    <source>
        <dbReference type="Proteomes" id="UP000614460"/>
    </source>
</evidence>
<protein>
    <submittedName>
        <fullName evidence="1">Uncharacterized protein</fullName>
    </submittedName>
</protein>
<dbReference type="AlphaFoldDB" id="A0A8H9G167"/>
<reference evidence="1" key="2">
    <citation type="submission" date="2020-09" db="EMBL/GenBank/DDBJ databases">
        <authorList>
            <person name="Sun Q."/>
            <person name="Zhou Y."/>
        </authorList>
    </citation>
    <scope>NUCLEOTIDE SEQUENCE</scope>
    <source>
        <strain evidence="1">CGMCC 1.15966</strain>
    </source>
</reference>
<reference evidence="1" key="1">
    <citation type="journal article" date="2014" name="Int. J. Syst. Evol. Microbiol.">
        <title>Complete genome sequence of Corynebacterium casei LMG S-19264T (=DSM 44701T), isolated from a smear-ripened cheese.</title>
        <authorList>
            <consortium name="US DOE Joint Genome Institute (JGI-PGF)"/>
            <person name="Walter F."/>
            <person name="Albersmeier A."/>
            <person name="Kalinowski J."/>
            <person name="Ruckert C."/>
        </authorList>
    </citation>
    <scope>NUCLEOTIDE SEQUENCE</scope>
    <source>
        <strain evidence="1">CGMCC 1.15966</strain>
    </source>
</reference>
<organism evidence="1 2">
    <name type="scientific">Sphingobacterium cellulitidis</name>
    <dbReference type="NCBI Taxonomy" id="1768011"/>
    <lineage>
        <taxon>Bacteria</taxon>
        <taxon>Pseudomonadati</taxon>
        <taxon>Bacteroidota</taxon>
        <taxon>Sphingobacteriia</taxon>
        <taxon>Sphingobacteriales</taxon>
        <taxon>Sphingobacteriaceae</taxon>
        <taxon>Sphingobacterium</taxon>
    </lineage>
</organism>
<gene>
    <name evidence="1" type="ORF">GCM10011516_27430</name>
</gene>
<evidence type="ECO:0000313" key="1">
    <source>
        <dbReference type="EMBL" id="GGE28270.1"/>
    </source>
</evidence>
<accession>A0A8H9G167</accession>
<proteinExistence type="predicted"/>
<dbReference type="RefSeq" id="WP_182498259.1">
    <property type="nucleotide sequence ID" value="NZ_BMKM01000008.1"/>
</dbReference>
<comment type="caution">
    <text evidence="1">The sequence shown here is derived from an EMBL/GenBank/DDBJ whole genome shotgun (WGS) entry which is preliminary data.</text>
</comment>
<sequence>MTKLINKEDEQINLYFSLDDVFEGEFQLEIVSDFTNKSTSIELPEAEISNERYSLFILQNPFKNYLDGLYTYHLKVDNSIVQSGNLKIQSADFGENNSITEFLEDSDDFIVLED</sequence>